<gene>
    <name evidence="4" type="primary">aat</name>
    <name evidence="6" type="ORF">GCM10009810_04200</name>
</gene>
<keyword evidence="3 4" id="KW-0012">Acyltransferase</keyword>
<evidence type="ECO:0000256" key="1">
    <source>
        <dbReference type="ARBA" id="ARBA00022490"/>
    </source>
</evidence>
<name>A0ABN2K1X6_9MICO</name>
<evidence type="ECO:0000256" key="2">
    <source>
        <dbReference type="ARBA" id="ARBA00022679"/>
    </source>
</evidence>
<feature type="region of interest" description="Disordered" evidence="5">
    <location>
        <begin position="1"/>
        <end position="72"/>
    </location>
</feature>
<feature type="compositionally biased region" description="Pro residues" evidence="5">
    <location>
        <begin position="49"/>
        <end position="71"/>
    </location>
</feature>
<accession>A0ABN2K1X6</accession>
<dbReference type="Pfam" id="PF03588">
    <property type="entry name" value="Leu_Phe_trans"/>
    <property type="match status" value="1"/>
</dbReference>
<dbReference type="InterPro" id="IPR016181">
    <property type="entry name" value="Acyl_CoA_acyltransferase"/>
</dbReference>
<dbReference type="HAMAP" id="MF_00688">
    <property type="entry name" value="Leu_Phe_trans"/>
    <property type="match status" value="1"/>
</dbReference>
<sequence length="306" mass="31975">MSPGGVAAVEPPLSGAEPGTPDGARGAWPPPQVTQRPAGAADAPRADPPDCPAGPFGIPPPPTLPNPPIVPGPTNWRLADALAHPDPDIDLVALGADLEPATLLAAYRIGLFPMDVPEAGRLGWWAPVERGVLHPADLHISRSLARSSRRFSITVDRAFAQVVAGCAAPGRKGAWITPEFAAAYEKLHRLGWAHSIEVWSPAGLAGGLYGVAIGGLFAGESMFHRETDASKIAVAGLVDVVSSAPGGLIDVQWQTGHLATLGVTTRTREAYAAALPALTAAPGPDWPAWRRQEWRAGRGQPFRPMP</sequence>
<comment type="subcellular location">
    <subcellularLocation>
        <location evidence="4">Cytoplasm</location>
    </subcellularLocation>
</comment>
<comment type="catalytic activity">
    <reaction evidence="4">
        <text>N-terminal L-arginyl-[protein] + L-leucyl-tRNA(Leu) = N-terminal L-leucyl-L-arginyl-[protein] + tRNA(Leu) + H(+)</text>
        <dbReference type="Rhea" id="RHEA:50416"/>
        <dbReference type="Rhea" id="RHEA-COMP:9613"/>
        <dbReference type="Rhea" id="RHEA-COMP:9622"/>
        <dbReference type="Rhea" id="RHEA-COMP:12672"/>
        <dbReference type="Rhea" id="RHEA-COMP:12673"/>
        <dbReference type="ChEBI" id="CHEBI:15378"/>
        <dbReference type="ChEBI" id="CHEBI:64719"/>
        <dbReference type="ChEBI" id="CHEBI:78442"/>
        <dbReference type="ChEBI" id="CHEBI:78494"/>
        <dbReference type="ChEBI" id="CHEBI:133044"/>
        <dbReference type="EC" id="2.3.2.6"/>
    </reaction>
</comment>
<evidence type="ECO:0000256" key="4">
    <source>
        <dbReference type="HAMAP-Rule" id="MF_00688"/>
    </source>
</evidence>
<dbReference type="RefSeq" id="WP_344061418.1">
    <property type="nucleotide sequence ID" value="NZ_BAAAPN010000011.1"/>
</dbReference>
<keyword evidence="2 4" id="KW-0808">Transferase</keyword>
<evidence type="ECO:0000256" key="5">
    <source>
        <dbReference type="SAM" id="MobiDB-lite"/>
    </source>
</evidence>
<keyword evidence="1 4" id="KW-0963">Cytoplasm</keyword>
<proteinExistence type="inferred from homology"/>
<comment type="caution">
    <text evidence="6">The sequence shown here is derived from an EMBL/GenBank/DDBJ whole genome shotgun (WGS) entry which is preliminary data.</text>
</comment>
<dbReference type="NCBIfam" id="TIGR00667">
    <property type="entry name" value="aat"/>
    <property type="match status" value="1"/>
</dbReference>
<comment type="catalytic activity">
    <reaction evidence="4">
        <text>N-terminal L-lysyl-[protein] + L-leucyl-tRNA(Leu) = N-terminal L-leucyl-L-lysyl-[protein] + tRNA(Leu) + H(+)</text>
        <dbReference type="Rhea" id="RHEA:12340"/>
        <dbReference type="Rhea" id="RHEA-COMP:9613"/>
        <dbReference type="Rhea" id="RHEA-COMP:9622"/>
        <dbReference type="Rhea" id="RHEA-COMP:12670"/>
        <dbReference type="Rhea" id="RHEA-COMP:12671"/>
        <dbReference type="ChEBI" id="CHEBI:15378"/>
        <dbReference type="ChEBI" id="CHEBI:65249"/>
        <dbReference type="ChEBI" id="CHEBI:78442"/>
        <dbReference type="ChEBI" id="CHEBI:78494"/>
        <dbReference type="ChEBI" id="CHEBI:133043"/>
        <dbReference type="EC" id="2.3.2.6"/>
    </reaction>
</comment>
<comment type="similarity">
    <text evidence="4">Belongs to the L/F-transferase family.</text>
</comment>
<dbReference type="PANTHER" id="PTHR30098">
    <property type="entry name" value="LEUCYL/PHENYLALANYL-TRNA--PROTEIN TRANSFERASE"/>
    <property type="match status" value="1"/>
</dbReference>
<reference evidence="6 7" key="1">
    <citation type="journal article" date="2019" name="Int. J. Syst. Evol. Microbiol.">
        <title>The Global Catalogue of Microorganisms (GCM) 10K type strain sequencing project: providing services to taxonomists for standard genome sequencing and annotation.</title>
        <authorList>
            <consortium name="The Broad Institute Genomics Platform"/>
            <consortium name="The Broad Institute Genome Sequencing Center for Infectious Disease"/>
            <person name="Wu L."/>
            <person name="Ma J."/>
        </authorList>
    </citation>
    <scope>NUCLEOTIDE SEQUENCE [LARGE SCALE GENOMIC DNA]</scope>
    <source>
        <strain evidence="6 7">JCM 15591</strain>
    </source>
</reference>
<evidence type="ECO:0000256" key="3">
    <source>
        <dbReference type="ARBA" id="ARBA00023315"/>
    </source>
</evidence>
<keyword evidence="7" id="KW-1185">Reference proteome</keyword>
<evidence type="ECO:0000313" key="7">
    <source>
        <dbReference type="Proteomes" id="UP001501475"/>
    </source>
</evidence>
<dbReference type="InterPro" id="IPR004616">
    <property type="entry name" value="Leu/Phe-tRNA_Trfase"/>
</dbReference>
<dbReference type="EMBL" id="BAAAPN010000011">
    <property type="protein sequence ID" value="GAA1746732.1"/>
    <property type="molecule type" value="Genomic_DNA"/>
</dbReference>
<comment type="catalytic activity">
    <reaction evidence="4">
        <text>L-phenylalanyl-tRNA(Phe) + an N-terminal L-alpha-aminoacyl-[protein] = an N-terminal L-phenylalanyl-L-alpha-aminoacyl-[protein] + tRNA(Phe)</text>
        <dbReference type="Rhea" id="RHEA:43632"/>
        <dbReference type="Rhea" id="RHEA-COMP:9668"/>
        <dbReference type="Rhea" id="RHEA-COMP:9699"/>
        <dbReference type="Rhea" id="RHEA-COMP:10636"/>
        <dbReference type="Rhea" id="RHEA-COMP:10637"/>
        <dbReference type="ChEBI" id="CHEBI:78442"/>
        <dbReference type="ChEBI" id="CHEBI:78531"/>
        <dbReference type="ChEBI" id="CHEBI:78597"/>
        <dbReference type="ChEBI" id="CHEBI:83561"/>
        <dbReference type="EC" id="2.3.2.6"/>
    </reaction>
</comment>
<dbReference type="Gene3D" id="3.30.70.3550">
    <property type="entry name" value="Leucyl/phenylalanyl-tRNA-protein transferase, N-terminal domain"/>
    <property type="match status" value="1"/>
</dbReference>
<dbReference type="InterPro" id="IPR042221">
    <property type="entry name" value="Leu/Phe-tRNA_Trfase_N"/>
</dbReference>
<comment type="function">
    <text evidence="4">Functions in the N-end rule pathway of protein degradation where it conjugates Leu, Phe and, less efficiently, Met from aminoacyl-tRNAs to the N-termini of proteins containing an N-terminal arginine or lysine.</text>
</comment>
<protein>
    <recommendedName>
        <fullName evidence="4">Leucyl/phenylalanyl-tRNA--protein transferase</fullName>
        <ecNumber evidence="4">2.3.2.6</ecNumber>
    </recommendedName>
    <alternativeName>
        <fullName evidence="4">L/F-transferase</fullName>
    </alternativeName>
    <alternativeName>
        <fullName evidence="4">Leucyltransferase</fullName>
    </alternativeName>
    <alternativeName>
        <fullName evidence="4">Phenyalanyltransferase</fullName>
    </alternativeName>
</protein>
<dbReference type="EC" id="2.3.2.6" evidence="4"/>
<evidence type="ECO:0000313" key="6">
    <source>
        <dbReference type="EMBL" id="GAA1746732.1"/>
    </source>
</evidence>
<dbReference type="SUPFAM" id="SSF55729">
    <property type="entry name" value="Acyl-CoA N-acyltransferases (Nat)"/>
    <property type="match status" value="1"/>
</dbReference>
<dbReference type="Proteomes" id="UP001501475">
    <property type="component" value="Unassembled WGS sequence"/>
</dbReference>
<dbReference type="InterPro" id="IPR042203">
    <property type="entry name" value="Leu/Phe-tRNA_Trfase_C"/>
</dbReference>
<dbReference type="Gene3D" id="3.40.630.70">
    <property type="entry name" value="Leucyl/phenylalanyl-tRNA-protein transferase, C-terminal domain"/>
    <property type="match status" value="1"/>
</dbReference>
<dbReference type="PANTHER" id="PTHR30098:SF2">
    <property type="entry name" value="LEUCYL_PHENYLALANYL-TRNA--PROTEIN TRANSFERASE"/>
    <property type="match status" value="1"/>
</dbReference>
<organism evidence="6 7">
    <name type="scientific">Nostocoides vanveenii</name>
    <dbReference type="NCBI Taxonomy" id="330835"/>
    <lineage>
        <taxon>Bacteria</taxon>
        <taxon>Bacillati</taxon>
        <taxon>Actinomycetota</taxon>
        <taxon>Actinomycetes</taxon>
        <taxon>Micrococcales</taxon>
        <taxon>Intrasporangiaceae</taxon>
        <taxon>Nostocoides</taxon>
    </lineage>
</organism>